<dbReference type="GO" id="GO:0010976">
    <property type="term" value="P:positive regulation of neuron projection development"/>
    <property type="evidence" value="ECO:0007669"/>
    <property type="project" value="TreeGrafter"/>
</dbReference>
<dbReference type="Gene3D" id="3.30.200.20">
    <property type="entry name" value="Phosphorylase Kinase, domain 1"/>
    <property type="match status" value="1"/>
</dbReference>
<keyword evidence="7 11" id="KW-0472">Membrane</keyword>
<dbReference type="InterPro" id="IPR050122">
    <property type="entry name" value="RTK"/>
</dbReference>
<keyword evidence="8" id="KW-0675">Receptor</keyword>
<dbReference type="PROSITE" id="PS00109">
    <property type="entry name" value="PROTEIN_KINASE_TYR"/>
    <property type="match status" value="1"/>
</dbReference>
<dbReference type="GO" id="GO:0007169">
    <property type="term" value="P:cell surface receptor protein tyrosine kinase signaling pathway"/>
    <property type="evidence" value="ECO:0007669"/>
    <property type="project" value="TreeGrafter"/>
</dbReference>
<feature type="domain" description="WIF" evidence="14">
    <location>
        <begin position="32"/>
        <end position="198"/>
    </location>
</feature>
<feature type="region of interest" description="Disordered" evidence="10">
    <location>
        <begin position="884"/>
        <end position="919"/>
    </location>
</feature>
<feature type="compositionally biased region" description="Polar residues" evidence="10">
    <location>
        <begin position="262"/>
        <end position="278"/>
    </location>
</feature>
<dbReference type="SUPFAM" id="SSF56112">
    <property type="entry name" value="Protein kinase-like (PK-like)"/>
    <property type="match status" value="1"/>
</dbReference>
<keyword evidence="6 11" id="KW-1133">Transmembrane helix</keyword>
<keyword evidence="16" id="KW-0418">Kinase</keyword>
<evidence type="ECO:0000256" key="7">
    <source>
        <dbReference type="ARBA" id="ARBA00023136"/>
    </source>
</evidence>
<evidence type="ECO:0000256" key="9">
    <source>
        <dbReference type="ARBA" id="ARBA00023180"/>
    </source>
</evidence>
<sequence length="919" mass="99893">MFALSSGVWRASVSWLLLLVFTLQETSGSLNLYLTKAEVQRILGLKAELYYVREGVVNEYAMGWNVPVQADVHALHFIWHGTDSTPLQYNIALKTEDSEKDDSQDSKSKDHLDESKPSRKQKKKDKNDERKGPVVLAPPYLNISLSGNVPTKPTTFTLHLPCTGAASAEVYVTLNINVTSHRPSLPPIELYFRRRKICLQGQSSGAYAPHQDPQEDPPALVSPALYYGLCGAGALLMVVLSLLGAAFVRRRVREKRQRDHCTLTSNCGSDQKSRVGTTSSLLSPLSNNVYTPTNHTYTPSTHTYTLPSSVTSNCYASLTQLPVSPTQTLPHPPTQTLPRNSSSSTSVREHNASAASLSTPAGSTSVASLTYGPMSTASLSHPASISGPKISGSLARDCSLPTFRPTTTGSLGGSKNCTLTTTASGGSRNSTINKRELLVDPCMAQMQENFKHLQVDRRRVRLTCVLLEGRYGRLYRGCIQADSPHPDTQVLVKTVQCSAGQQQVRQLCREVARLANVQHRAVLSMAAVSLAASAPPLVIFPDIAFHNLKLFLKSRSVHLTPGDLQQVALQAAQALAFLHSCNILHSDFAARNCFITDQLQLRVADSALSDDLFPEDYHVLAPVTSNGDAAAIVRPVAWMALEAITEGVTSQPADVWSWGVLAWELSTLAQQPYQDLSLSLLPDYLRDGYRLAQPATCPDVLYQLMAFCWAINPQHRPRAALLVEYLLGLTQQPFSSLNQTLVPTVHDFQLSNHIPASSFLHNSASVGADLKRLNQGYHSTLMNTSASLGGDIKAFSHQFHSHSLNPSSSCAISKSDLKGLSQLAPHYSKPASLMANGEEMTTEDEDVNADVNDTLGGDVYSTPSTSEGDMQPWRFFPQRLPNGAISVPPPLPPANGSLHPVRAPRPPQPLPNSSNTIVL</sequence>
<protein>
    <submittedName>
        <fullName evidence="16">Tyrosine-protein kinase Dnt</fullName>
    </submittedName>
</protein>
<dbReference type="Gene3D" id="1.10.510.10">
    <property type="entry name" value="Transferase(Phosphotransferase) domain 1"/>
    <property type="match status" value="1"/>
</dbReference>
<dbReference type="Gene3D" id="2.60.40.2170">
    <property type="entry name" value="Wnt, WIF domain"/>
    <property type="match status" value="2"/>
</dbReference>
<keyword evidence="5" id="KW-0067">ATP-binding</keyword>
<dbReference type="SMART" id="SM00220">
    <property type="entry name" value="S_TKc"/>
    <property type="match status" value="1"/>
</dbReference>
<proteinExistence type="predicted"/>
<evidence type="ECO:0000256" key="2">
    <source>
        <dbReference type="ARBA" id="ARBA00022692"/>
    </source>
</evidence>
<keyword evidence="4" id="KW-0547">Nucleotide-binding</keyword>
<evidence type="ECO:0000259" key="13">
    <source>
        <dbReference type="PROSITE" id="PS50011"/>
    </source>
</evidence>
<evidence type="ECO:0000259" key="14">
    <source>
        <dbReference type="PROSITE" id="PS50814"/>
    </source>
</evidence>
<dbReference type="GO" id="GO:0043235">
    <property type="term" value="C:receptor complex"/>
    <property type="evidence" value="ECO:0007669"/>
    <property type="project" value="TreeGrafter"/>
</dbReference>
<feature type="compositionally biased region" description="Basic and acidic residues" evidence="10">
    <location>
        <begin position="96"/>
        <end position="117"/>
    </location>
</feature>
<evidence type="ECO:0000256" key="1">
    <source>
        <dbReference type="ARBA" id="ARBA00004162"/>
    </source>
</evidence>
<keyword evidence="15" id="KW-1185">Reference proteome</keyword>
<evidence type="ECO:0000256" key="11">
    <source>
        <dbReference type="SAM" id="Phobius"/>
    </source>
</evidence>
<dbReference type="Proteomes" id="UP000694843">
    <property type="component" value="Unplaced"/>
</dbReference>
<feature type="domain" description="Protein kinase" evidence="13">
    <location>
        <begin position="460"/>
        <end position="735"/>
    </location>
</feature>
<feature type="region of interest" description="Disordered" evidence="10">
    <location>
        <begin position="96"/>
        <end position="134"/>
    </location>
</feature>
<feature type="chain" id="PRO_5037758679" evidence="12">
    <location>
        <begin position="29"/>
        <end position="919"/>
    </location>
</feature>
<dbReference type="InterPro" id="IPR008266">
    <property type="entry name" value="Tyr_kinase_AS"/>
</dbReference>
<evidence type="ECO:0000256" key="10">
    <source>
        <dbReference type="SAM" id="MobiDB-lite"/>
    </source>
</evidence>
<gene>
    <name evidence="16" type="primary">LOC108672275</name>
</gene>
<feature type="compositionally biased region" description="Polar residues" evidence="10">
    <location>
        <begin position="287"/>
        <end position="298"/>
    </location>
</feature>
<dbReference type="OrthoDB" id="4062651at2759"/>
<evidence type="ECO:0000256" key="12">
    <source>
        <dbReference type="SAM" id="SignalP"/>
    </source>
</evidence>
<dbReference type="Pfam" id="PF02019">
    <property type="entry name" value="WIF"/>
    <property type="match status" value="2"/>
</dbReference>
<dbReference type="RefSeq" id="XP_018015403.2">
    <property type="nucleotide sequence ID" value="XM_018159914.2"/>
</dbReference>
<dbReference type="InterPro" id="IPR000719">
    <property type="entry name" value="Prot_kinase_dom"/>
</dbReference>
<dbReference type="PANTHER" id="PTHR24416">
    <property type="entry name" value="TYROSINE-PROTEIN KINASE RECEPTOR"/>
    <property type="match status" value="1"/>
</dbReference>
<keyword evidence="9" id="KW-0325">Glycoprotein</keyword>
<dbReference type="OMA" id="CECWTAD"/>
<dbReference type="PROSITE" id="PS50814">
    <property type="entry name" value="WIF"/>
    <property type="match status" value="1"/>
</dbReference>
<dbReference type="Pfam" id="PF07714">
    <property type="entry name" value="PK_Tyr_Ser-Thr"/>
    <property type="match status" value="1"/>
</dbReference>
<evidence type="ECO:0000256" key="5">
    <source>
        <dbReference type="ARBA" id="ARBA00022840"/>
    </source>
</evidence>
<dbReference type="GO" id="GO:0051897">
    <property type="term" value="P:positive regulation of phosphatidylinositol 3-kinase/protein kinase B signal transduction"/>
    <property type="evidence" value="ECO:0007669"/>
    <property type="project" value="TreeGrafter"/>
</dbReference>
<dbReference type="InterPro" id="IPR003306">
    <property type="entry name" value="WIF"/>
</dbReference>
<keyword evidence="3 12" id="KW-0732">Signal</keyword>
<name>A0A8B7NNY2_HYAAZ</name>
<feature type="region of interest" description="Disordered" evidence="10">
    <location>
        <begin position="262"/>
        <end position="298"/>
    </location>
</feature>
<dbReference type="InterPro" id="IPR038677">
    <property type="entry name" value="WIF_sf"/>
</dbReference>
<dbReference type="AlphaFoldDB" id="A0A8B7NNY2"/>
<keyword evidence="2 11" id="KW-0812">Transmembrane</keyword>
<dbReference type="GO" id="GO:0004672">
    <property type="term" value="F:protein kinase activity"/>
    <property type="evidence" value="ECO:0007669"/>
    <property type="project" value="InterPro"/>
</dbReference>
<evidence type="ECO:0000313" key="16">
    <source>
        <dbReference type="RefSeq" id="XP_018015403.2"/>
    </source>
</evidence>
<reference evidence="16" key="1">
    <citation type="submission" date="2025-08" db="UniProtKB">
        <authorList>
            <consortium name="RefSeq"/>
        </authorList>
    </citation>
    <scope>IDENTIFICATION</scope>
    <source>
        <tissue evidence="16">Whole organism</tissue>
    </source>
</reference>
<feature type="signal peptide" evidence="12">
    <location>
        <begin position="1"/>
        <end position="28"/>
    </location>
</feature>
<keyword evidence="16" id="KW-0808">Transferase</keyword>
<dbReference type="PROSITE" id="PS50011">
    <property type="entry name" value="PROTEIN_KINASE_DOM"/>
    <property type="match status" value="1"/>
</dbReference>
<dbReference type="InterPro" id="IPR011009">
    <property type="entry name" value="Kinase-like_dom_sf"/>
</dbReference>
<dbReference type="SMART" id="SM00469">
    <property type="entry name" value="WIF"/>
    <property type="match status" value="1"/>
</dbReference>
<accession>A0A8B7NNY2</accession>
<evidence type="ECO:0000256" key="8">
    <source>
        <dbReference type="ARBA" id="ARBA00023170"/>
    </source>
</evidence>
<evidence type="ECO:0000256" key="4">
    <source>
        <dbReference type="ARBA" id="ARBA00022741"/>
    </source>
</evidence>
<feature type="region of interest" description="Disordered" evidence="10">
    <location>
        <begin position="323"/>
        <end position="366"/>
    </location>
</feature>
<dbReference type="GO" id="GO:0005886">
    <property type="term" value="C:plasma membrane"/>
    <property type="evidence" value="ECO:0007669"/>
    <property type="project" value="UniProtKB-SubCell"/>
</dbReference>
<dbReference type="PANTHER" id="PTHR24416:SF349">
    <property type="entry name" value="TYROSINE-PROTEIN KINASE RYK"/>
    <property type="match status" value="1"/>
</dbReference>
<evidence type="ECO:0000256" key="3">
    <source>
        <dbReference type="ARBA" id="ARBA00022729"/>
    </source>
</evidence>
<dbReference type="GO" id="GO:0005524">
    <property type="term" value="F:ATP binding"/>
    <property type="evidence" value="ECO:0007669"/>
    <property type="project" value="UniProtKB-KW"/>
</dbReference>
<feature type="compositionally biased region" description="Polar residues" evidence="10">
    <location>
        <begin position="353"/>
        <end position="366"/>
    </location>
</feature>
<comment type="subcellular location">
    <subcellularLocation>
        <location evidence="1">Cell membrane</location>
        <topology evidence="1">Single-pass membrane protein</topology>
    </subcellularLocation>
</comment>
<feature type="transmembrane region" description="Helical" evidence="11">
    <location>
        <begin position="224"/>
        <end position="248"/>
    </location>
</feature>
<organism evidence="15 16">
    <name type="scientific">Hyalella azteca</name>
    <name type="common">Amphipod</name>
    <dbReference type="NCBI Taxonomy" id="294128"/>
    <lineage>
        <taxon>Eukaryota</taxon>
        <taxon>Metazoa</taxon>
        <taxon>Ecdysozoa</taxon>
        <taxon>Arthropoda</taxon>
        <taxon>Crustacea</taxon>
        <taxon>Multicrustacea</taxon>
        <taxon>Malacostraca</taxon>
        <taxon>Eumalacostraca</taxon>
        <taxon>Peracarida</taxon>
        <taxon>Amphipoda</taxon>
        <taxon>Senticaudata</taxon>
        <taxon>Talitrida</taxon>
        <taxon>Talitroidea</taxon>
        <taxon>Hyalellidae</taxon>
        <taxon>Hyalella</taxon>
    </lineage>
</organism>
<evidence type="ECO:0000313" key="15">
    <source>
        <dbReference type="Proteomes" id="UP000694843"/>
    </source>
</evidence>
<evidence type="ECO:0000256" key="6">
    <source>
        <dbReference type="ARBA" id="ARBA00022989"/>
    </source>
</evidence>
<dbReference type="GO" id="GO:0007409">
    <property type="term" value="P:axonogenesis"/>
    <property type="evidence" value="ECO:0007669"/>
    <property type="project" value="TreeGrafter"/>
</dbReference>
<dbReference type="KEGG" id="hazt:108672275"/>
<dbReference type="InterPro" id="IPR001245">
    <property type="entry name" value="Ser-Thr/Tyr_kinase_cat_dom"/>
</dbReference>
<dbReference type="GeneID" id="108672275"/>